<protein>
    <submittedName>
        <fullName evidence="1">Uncharacterized protein DUF2524</fullName>
    </submittedName>
</protein>
<organism evidence="1 2">
    <name type="scientific">Halalkalibacter nanhaiisediminis</name>
    <dbReference type="NCBI Taxonomy" id="688079"/>
    <lineage>
        <taxon>Bacteria</taxon>
        <taxon>Bacillati</taxon>
        <taxon>Bacillota</taxon>
        <taxon>Bacilli</taxon>
        <taxon>Bacillales</taxon>
        <taxon>Bacillaceae</taxon>
        <taxon>Halalkalibacter</taxon>
    </lineage>
</organism>
<proteinExistence type="predicted"/>
<comment type="caution">
    <text evidence="1">The sequence shown here is derived from an EMBL/GenBank/DDBJ whole genome shotgun (WGS) entry which is preliminary data.</text>
</comment>
<dbReference type="RefSeq" id="WP_144449027.1">
    <property type="nucleotide sequence ID" value="NZ_VLKZ01000002.1"/>
</dbReference>
<sequence>MAERKIVAEWLEKAEEIIEQAKQTFDNSQRVQPGDPDEYIEAQRHLEEMSIELDVIMRAATKEQRNQLNRTQQQLRQLQNHFILRR</sequence>
<accession>A0A562QQB2</accession>
<dbReference type="Pfam" id="PF10732">
    <property type="entry name" value="DUF2524"/>
    <property type="match status" value="1"/>
</dbReference>
<name>A0A562QQB2_9BACI</name>
<dbReference type="InterPro" id="IPR019668">
    <property type="entry name" value="Uncharacterised_YtzC"/>
</dbReference>
<evidence type="ECO:0000313" key="1">
    <source>
        <dbReference type="EMBL" id="TWI58924.1"/>
    </source>
</evidence>
<evidence type="ECO:0000313" key="2">
    <source>
        <dbReference type="Proteomes" id="UP000315711"/>
    </source>
</evidence>
<dbReference type="Proteomes" id="UP000315711">
    <property type="component" value="Unassembled WGS sequence"/>
</dbReference>
<dbReference type="EMBL" id="VLKZ01000002">
    <property type="protein sequence ID" value="TWI58924.1"/>
    <property type="molecule type" value="Genomic_DNA"/>
</dbReference>
<reference evidence="1 2" key="1">
    <citation type="journal article" date="2015" name="Stand. Genomic Sci.">
        <title>Genomic Encyclopedia of Bacterial and Archaeal Type Strains, Phase III: the genomes of soil and plant-associated and newly described type strains.</title>
        <authorList>
            <person name="Whitman W.B."/>
            <person name="Woyke T."/>
            <person name="Klenk H.P."/>
            <person name="Zhou Y."/>
            <person name="Lilburn T.G."/>
            <person name="Beck B.J."/>
            <person name="De Vos P."/>
            <person name="Vandamme P."/>
            <person name="Eisen J.A."/>
            <person name="Garrity G."/>
            <person name="Hugenholtz P."/>
            <person name="Kyrpides N.C."/>
        </authorList>
    </citation>
    <scope>NUCLEOTIDE SEQUENCE [LARGE SCALE GENOMIC DNA]</scope>
    <source>
        <strain evidence="1 2">CGMCC 1.10116</strain>
    </source>
</reference>
<dbReference type="OrthoDB" id="2925339at2"/>
<keyword evidence="2" id="KW-1185">Reference proteome</keyword>
<dbReference type="AlphaFoldDB" id="A0A562QQB2"/>
<gene>
    <name evidence="1" type="ORF">IQ10_00632</name>
</gene>